<dbReference type="VEuPathDB" id="AmoebaDB:ACA1_058140"/>
<dbReference type="OMA" id="ERKEMPW"/>
<dbReference type="PANTHER" id="PTHR21738">
    <property type="entry name" value="RIBOSOMAL RNA PROCESSING PROTEIN 36 HOMOLOG"/>
    <property type="match status" value="1"/>
</dbReference>
<dbReference type="OrthoDB" id="448446at2759"/>
<dbReference type="KEGG" id="acan:ACA1_058140"/>
<dbReference type="GO" id="GO:0005730">
    <property type="term" value="C:nucleolus"/>
    <property type="evidence" value="ECO:0007669"/>
    <property type="project" value="UniProtKB-SubCell"/>
</dbReference>
<keyword evidence="6" id="KW-0687">Ribonucleoprotein</keyword>
<feature type="compositionally biased region" description="Basic and acidic residues" evidence="7">
    <location>
        <begin position="147"/>
        <end position="169"/>
    </location>
</feature>
<feature type="compositionally biased region" description="Acidic residues" evidence="7">
    <location>
        <begin position="76"/>
        <end position="125"/>
    </location>
</feature>
<keyword evidence="5 6" id="KW-0539">Nucleus</keyword>
<proteinExistence type="inferred from homology"/>
<evidence type="ECO:0000256" key="7">
    <source>
        <dbReference type="SAM" id="MobiDB-lite"/>
    </source>
</evidence>
<dbReference type="PANTHER" id="PTHR21738:SF0">
    <property type="entry name" value="RIBOSOMAL RNA PROCESSING PROTEIN 36 HOMOLOG"/>
    <property type="match status" value="1"/>
</dbReference>
<dbReference type="Proteomes" id="UP000011083">
    <property type="component" value="Unassembled WGS sequence"/>
</dbReference>
<dbReference type="GeneID" id="14918436"/>
<gene>
    <name evidence="8" type="ORF">ACA1_058140</name>
</gene>
<keyword evidence="3 6" id="KW-0690">Ribosome biogenesis</keyword>
<feature type="compositionally biased region" description="Basic residues" evidence="7">
    <location>
        <begin position="43"/>
        <end position="52"/>
    </location>
</feature>
<feature type="region of interest" description="Disordered" evidence="7">
    <location>
        <begin position="1"/>
        <end position="209"/>
    </location>
</feature>
<comment type="similarity">
    <text evidence="2 6">Belongs to the RRP36 family.</text>
</comment>
<feature type="compositionally biased region" description="Basic and acidic residues" evidence="7">
    <location>
        <begin position="54"/>
        <end position="75"/>
    </location>
</feature>
<keyword evidence="9" id="KW-1185">Reference proteome</keyword>
<dbReference type="Pfam" id="PF06102">
    <property type="entry name" value="RRP36"/>
    <property type="match status" value="1"/>
</dbReference>
<dbReference type="EMBL" id="KB007974">
    <property type="protein sequence ID" value="ELR17158.1"/>
    <property type="molecule type" value="Genomic_DNA"/>
</dbReference>
<evidence type="ECO:0000256" key="5">
    <source>
        <dbReference type="ARBA" id="ARBA00023242"/>
    </source>
</evidence>
<evidence type="ECO:0000313" key="9">
    <source>
        <dbReference type="Proteomes" id="UP000011083"/>
    </source>
</evidence>
<accession>L8GX72</accession>
<protein>
    <recommendedName>
        <fullName evidence="6">rRNA biogenesis protein RRP36</fullName>
    </recommendedName>
</protein>
<comment type="subcellular location">
    <subcellularLocation>
        <location evidence="1 6">Nucleus</location>
        <location evidence="1 6">Nucleolus</location>
    </subcellularLocation>
</comment>
<dbReference type="STRING" id="1257118.L8GX72"/>
<name>L8GX72_ACACF</name>
<dbReference type="GO" id="GO:0000462">
    <property type="term" value="P:maturation of SSU-rRNA from tricistronic rRNA transcript (SSU-rRNA, 5.8S rRNA, LSU-rRNA)"/>
    <property type="evidence" value="ECO:0007669"/>
    <property type="project" value="TreeGrafter"/>
</dbReference>
<comment type="subunit">
    <text evidence="6">Associates with 90S and pre-40S pre-ribosomal particles.</text>
</comment>
<evidence type="ECO:0000256" key="3">
    <source>
        <dbReference type="ARBA" id="ARBA00022517"/>
    </source>
</evidence>
<evidence type="ECO:0000256" key="2">
    <source>
        <dbReference type="ARBA" id="ARBA00009418"/>
    </source>
</evidence>
<keyword evidence="4 6" id="KW-0698">rRNA processing</keyword>
<feature type="region of interest" description="Disordered" evidence="7">
    <location>
        <begin position="326"/>
        <end position="346"/>
    </location>
</feature>
<evidence type="ECO:0000256" key="4">
    <source>
        <dbReference type="ARBA" id="ARBA00022552"/>
    </source>
</evidence>
<evidence type="ECO:0000256" key="6">
    <source>
        <dbReference type="RuleBase" id="RU368027"/>
    </source>
</evidence>
<evidence type="ECO:0000256" key="1">
    <source>
        <dbReference type="ARBA" id="ARBA00004604"/>
    </source>
</evidence>
<reference evidence="8 9" key="1">
    <citation type="journal article" date="2013" name="Genome Biol.">
        <title>Genome of Acanthamoeba castellanii highlights extensive lateral gene transfer and early evolution of tyrosine kinase signaling.</title>
        <authorList>
            <person name="Clarke M."/>
            <person name="Lohan A.J."/>
            <person name="Liu B."/>
            <person name="Lagkouvardos I."/>
            <person name="Roy S."/>
            <person name="Zafar N."/>
            <person name="Bertelli C."/>
            <person name="Schilde C."/>
            <person name="Kianianmomeni A."/>
            <person name="Burglin T.R."/>
            <person name="Frech C."/>
            <person name="Turcotte B."/>
            <person name="Kopec K.O."/>
            <person name="Synnott J.M."/>
            <person name="Choo C."/>
            <person name="Paponov I."/>
            <person name="Finkler A."/>
            <person name="Soon Heng Tan C."/>
            <person name="Hutchins A.P."/>
            <person name="Weinmeier T."/>
            <person name="Rattei T."/>
            <person name="Chu J.S."/>
            <person name="Gimenez G."/>
            <person name="Irimia M."/>
            <person name="Rigden D.J."/>
            <person name="Fitzpatrick D.A."/>
            <person name="Lorenzo-Morales J."/>
            <person name="Bateman A."/>
            <person name="Chiu C.H."/>
            <person name="Tang P."/>
            <person name="Hegemann P."/>
            <person name="Fromm H."/>
            <person name="Raoult D."/>
            <person name="Greub G."/>
            <person name="Miranda-Saavedra D."/>
            <person name="Chen N."/>
            <person name="Nash P."/>
            <person name="Ginger M.L."/>
            <person name="Horn M."/>
            <person name="Schaap P."/>
            <person name="Caler L."/>
            <person name="Loftus B."/>
        </authorList>
    </citation>
    <scope>NUCLEOTIDE SEQUENCE [LARGE SCALE GENOMIC DNA]</scope>
    <source>
        <strain evidence="8 9">Neff</strain>
    </source>
</reference>
<dbReference type="GO" id="GO:0030686">
    <property type="term" value="C:90S preribosome"/>
    <property type="evidence" value="ECO:0007669"/>
    <property type="project" value="TreeGrafter"/>
</dbReference>
<dbReference type="AlphaFoldDB" id="L8GX72"/>
<evidence type="ECO:0000313" key="8">
    <source>
        <dbReference type="EMBL" id="ELR17158.1"/>
    </source>
</evidence>
<dbReference type="RefSeq" id="XP_004339171.1">
    <property type="nucleotide sequence ID" value="XM_004339123.1"/>
</dbReference>
<sequence length="346" mass="39328">MNRGRGGGRGRGSSRGGGGWGGGGGGGGGSRGRGGSRGGGGRGRGRGGRGGRPRGFEDFERRMEEEQEREMRGKIDEDDIINEAESEELEETREIHSEDEDEDQEQDQDDGEEEDDDEDEEDGEETAAQLRESLASVPFEVLQALKKKGDAKALDRRNDPTPAKEEKKGKNQPLEASSKRRPPRFIDFGTIPRNTQRKSRDPRFDSLSGKFNEDLFQKSYSFVEDYKQEELNELNEQLRKEKDPEEKERIALGVRLLHNQIAVTKRDAEQKTKKTARKKMERELVLQGKKPFFPKKSDEKTLELLEKFTDLKQKGQLDKYLVKKKRRNAAREHTRIPWQRRAAGGE</sequence>
<comment type="function">
    <text evidence="6">Component of the 90S pre-ribosome involved in the maturation of rRNAs. Required for early cleavages of the pre-RNAs in the 40S ribosomal subunit maturation pathway.</text>
</comment>
<dbReference type="InterPro" id="IPR009292">
    <property type="entry name" value="RRP36"/>
</dbReference>
<feature type="compositionally biased region" description="Gly residues" evidence="7">
    <location>
        <begin position="1"/>
        <end position="42"/>
    </location>
</feature>
<organism evidence="8 9">
    <name type="scientific">Acanthamoeba castellanii (strain ATCC 30010 / Neff)</name>
    <dbReference type="NCBI Taxonomy" id="1257118"/>
    <lineage>
        <taxon>Eukaryota</taxon>
        <taxon>Amoebozoa</taxon>
        <taxon>Discosea</taxon>
        <taxon>Longamoebia</taxon>
        <taxon>Centramoebida</taxon>
        <taxon>Acanthamoebidae</taxon>
        <taxon>Acanthamoeba</taxon>
    </lineage>
</organism>